<evidence type="ECO:0000313" key="3">
    <source>
        <dbReference type="EMBL" id="CAG8761959.1"/>
    </source>
</evidence>
<keyword evidence="4" id="KW-1185">Reference proteome</keyword>
<dbReference type="OrthoDB" id="2494942at2759"/>
<feature type="non-terminal residue" evidence="3">
    <location>
        <position position="1"/>
    </location>
</feature>
<accession>A0A9N9NVZ5</accession>
<evidence type="ECO:0000256" key="2">
    <source>
        <dbReference type="SAM" id="MobiDB-lite"/>
    </source>
</evidence>
<dbReference type="AlphaFoldDB" id="A0A9N9NVZ5"/>
<evidence type="ECO:0000313" key="4">
    <source>
        <dbReference type="Proteomes" id="UP000789570"/>
    </source>
</evidence>
<sequence length="248" mass="28765">NSPTQEFILAENGLVGSPLELEKSALTIRKLDYKQAQKEHEKTNKKVKNLESGVNRLKANQTEVSQLTAQINTLNEDLLTLKERDRLEITHLKTENKGYKKQRDQRPDISHEEYQNLTQQKEQALAEVAKETFPQQNATQIAAKIADLITERDEINESLTAWTATFENQTASQVKTELDNYRQQTEIYITGLTNLGVKNLTDWENTVRDWKNQENQVNDWREKYEKEQTEHGKTADKLKELENQLPIT</sequence>
<feature type="region of interest" description="Disordered" evidence="2">
    <location>
        <begin position="224"/>
        <end position="248"/>
    </location>
</feature>
<gene>
    <name evidence="3" type="ORF">FCALED_LOCUS16989</name>
</gene>
<name>A0A9N9NVZ5_9GLOM</name>
<feature type="compositionally biased region" description="Basic and acidic residues" evidence="2">
    <location>
        <begin position="224"/>
        <end position="242"/>
    </location>
</feature>
<keyword evidence="1" id="KW-0175">Coiled coil</keyword>
<comment type="caution">
    <text evidence="3">The sequence shown here is derived from an EMBL/GenBank/DDBJ whole genome shotgun (WGS) entry which is preliminary data.</text>
</comment>
<proteinExistence type="predicted"/>
<protein>
    <submittedName>
        <fullName evidence="3">7203_t:CDS:1</fullName>
    </submittedName>
</protein>
<feature type="coiled-coil region" evidence="1">
    <location>
        <begin position="33"/>
        <end position="84"/>
    </location>
</feature>
<dbReference type="Proteomes" id="UP000789570">
    <property type="component" value="Unassembled WGS sequence"/>
</dbReference>
<feature type="non-terminal residue" evidence="3">
    <location>
        <position position="248"/>
    </location>
</feature>
<evidence type="ECO:0000256" key="1">
    <source>
        <dbReference type="SAM" id="Coils"/>
    </source>
</evidence>
<reference evidence="3" key="1">
    <citation type="submission" date="2021-06" db="EMBL/GenBank/DDBJ databases">
        <authorList>
            <person name="Kallberg Y."/>
            <person name="Tangrot J."/>
            <person name="Rosling A."/>
        </authorList>
    </citation>
    <scope>NUCLEOTIDE SEQUENCE</scope>
    <source>
        <strain evidence="3">UK204</strain>
    </source>
</reference>
<organism evidence="3 4">
    <name type="scientific">Funneliformis caledonium</name>
    <dbReference type="NCBI Taxonomy" id="1117310"/>
    <lineage>
        <taxon>Eukaryota</taxon>
        <taxon>Fungi</taxon>
        <taxon>Fungi incertae sedis</taxon>
        <taxon>Mucoromycota</taxon>
        <taxon>Glomeromycotina</taxon>
        <taxon>Glomeromycetes</taxon>
        <taxon>Glomerales</taxon>
        <taxon>Glomeraceae</taxon>
        <taxon>Funneliformis</taxon>
    </lineage>
</organism>
<dbReference type="EMBL" id="CAJVPQ010023066">
    <property type="protein sequence ID" value="CAG8761959.1"/>
    <property type="molecule type" value="Genomic_DNA"/>
</dbReference>